<proteinExistence type="predicted"/>
<organism evidence="1 2">
    <name type="scientific">Parascaris univalens</name>
    <name type="common">Nematode worm</name>
    <dbReference type="NCBI Taxonomy" id="6257"/>
    <lineage>
        <taxon>Eukaryota</taxon>
        <taxon>Metazoa</taxon>
        <taxon>Ecdysozoa</taxon>
        <taxon>Nematoda</taxon>
        <taxon>Chromadorea</taxon>
        <taxon>Rhabditida</taxon>
        <taxon>Spirurina</taxon>
        <taxon>Ascaridomorpha</taxon>
        <taxon>Ascaridoidea</taxon>
        <taxon>Ascarididae</taxon>
        <taxon>Parascaris</taxon>
    </lineage>
</organism>
<reference evidence="2" key="1">
    <citation type="submission" date="2022-11" db="UniProtKB">
        <authorList>
            <consortium name="WormBaseParasite"/>
        </authorList>
    </citation>
    <scope>IDENTIFICATION</scope>
</reference>
<name>A0A915C6Y7_PARUN</name>
<dbReference type="WBParaSite" id="PgR094_g020_t01">
    <property type="protein sequence ID" value="PgR094_g020_t01"/>
    <property type="gene ID" value="PgR094_g020"/>
</dbReference>
<sequence>MLFEAMDFMRFSEEVLHRDDVYAGLSPLHDTHTYGSKKKLIDFALQKYIALD</sequence>
<accession>A0A915C6Y7</accession>
<dbReference type="AlphaFoldDB" id="A0A915C6Y7"/>
<dbReference type="Proteomes" id="UP000887569">
    <property type="component" value="Unplaced"/>
</dbReference>
<evidence type="ECO:0000313" key="2">
    <source>
        <dbReference type="WBParaSite" id="PgR094_g020_t01"/>
    </source>
</evidence>
<evidence type="ECO:0000313" key="1">
    <source>
        <dbReference type="Proteomes" id="UP000887569"/>
    </source>
</evidence>
<keyword evidence="1" id="KW-1185">Reference proteome</keyword>
<protein>
    <submittedName>
        <fullName evidence="2">Uncharacterized protein</fullName>
    </submittedName>
</protein>